<dbReference type="AlphaFoldDB" id="A0A371GNL2"/>
<dbReference type="EMBL" id="QJKJ01004939">
    <property type="protein sequence ID" value="RDX92151.1"/>
    <property type="molecule type" value="Genomic_DNA"/>
</dbReference>
<name>A0A371GNL2_MUCPR</name>
<evidence type="ECO:0008006" key="3">
    <source>
        <dbReference type="Google" id="ProtNLM"/>
    </source>
</evidence>
<evidence type="ECO:0000313" key="1">
    <source>
        <dbReference type="EMBL" id="RDX92151.1"/>
    </source>
</evidence>
<keyword evidence="2" id="KW-1185">Reference proteome</keyword>
<gene>
    <name evidence="1" type="ORF">CR513_25771</name>
</gene>
<feature type="non-terminal residue" evidence="1">
    <location>
        <position position="189"/>
    </location>
</feature>
<dbReference type="Proteomes" id="UP000257109">
    <property type="component" value="Unassembled WGS sequence"/>
</dbReference>
<dbReference type="PANTHER" id="PTHR11439:SF470">
    <property type="entry name" value="CYSTEINE-RICH RLK (RECEPTOR-LIKE PROTEIN KINASE) 8"/>
    <property type="match status" value="1"/>
</dbReference>
<proteinExistence type="predicted"/>
<dbReference type="OrthoDB" id="414945at2759"/>
<sequence length="189" mass="22520">MDEKRYLSTYFYNEDLREIKYYLRIKYRLDIISKVGLLGEKLTLSPMKQNHHLEMARGATMKNSKSLIYLTITWPELSYCVHVLAQFMQHSKKITGRQLHEWYIIFRENPGQEDKKKKHTVSQSYVEAKYRSMVTTIYELKWIKGLFASLGIYYTNPISSTFHIVANPIFHERTKHIEVDCLFVRDEAI</sequence>
<accession>A0A371GNL2</accession>
<dbReference type="STRING" id="157652.A0A371GNL2"/>
<dbReference type="PANTHER" id="PTHR11439">
    <property type="entry name" value="GAG-POL-RELATED RETROTRANSPOSON"/>
    <property type="match status" value="1"/>
</dbReference>
<comment type="caution">
    <text evidence="1">The sequence shown here is derived from an EMBL/GenBank/DDBJ whole genome shotgun (WGS) entry which is preliminary data.</text>
</comment>
<feature type="non-terminal residue" evidence="1">
    <location>
        <position position="1"/>
    </location>
</feature>
<evidence type="ECO:0000313" key="2">
    <source>
        <dbReference type="Proteomes" id="UP000257109"/>
    </source>
</evidence>
<reference evidence="1" key="1">
    <citation type="submission" date="2018-05" db="EMBL/GenBank/DDBJ databases">
        <title>Draft genome of Mucuna pruriens seed.</title>
        <authorList>
            <person name="Nnadi N.E."/>
            <person name="Vos R."/>
            <person name="Hasami M.H."/>
            <person name="Devisetty U.K."/>
            <person name="Aguiy J.C."/>
        </authorList>
    </citation>
    <scope>NUCLEOTIDE SEQUENCE [LARGE SCALE GENOMIC DNA]</scope>
    <source>
        <strain evidence="1">JCA_2017</strain>
    </source>
</reference>
<protein>
    <recommendedName>
        <fullName evidence="3">Copia protein</fullName>
    </recommendedName>
</protein>
<organism evidence="1 2">
    <name type="scientific">Mucuna pruriens</name>
    <name type="common">Velvet bean</name>
    <name type="synonym">Dolichos pruriens</name>
    <dbReference type="NCBI Taxonomy" id="157652"/>
    <lineage>
        <taxon>Eukaryota</taxon>
        <taxon>Viridiplantae</taxon>
        <taxon>Streptophyta</taxon>
        <taxon>Embryophyta</taxon>
        <taxon>Tracheophyta</taxon>
        <taxon>Spermatophyta</taxon>
        <taxon>Magnoliopsida</taxon>
        <taxon>eudicotyledons</taxon>
        <taxon>Gunneridae</taxon>
        <taxon>Pentapetalae</taxon>
        <taxon>rosids</taxon>
        <taxon>fabids</taxon>
        <taxon>Fabales</taxon>
        <taxon>Fabaceae</taxon>
        <taxon>Papilionoideae</taxon>
        <taxon>50 kb inversion clade</taxon>
        <taxon>NPAAA clade</taxon>
        <taxon>indigoferoid/millettioid clade</taxon>
        <taxon>Phaseoleae</taxon>
        <taxon>Mucuna</taxon>
    </lineage>
</organism>
<dbReference type="CDD" id="cd09272">
    <property type="entry name" value="RNase_HI_RT_Ty1"/>
    <property type="match status" value="1"/>
</dbReference>